<organism evidence="6 7">
    <name type="scientific">Vibrio diabolicus</name>
    <dbReference type="NCBI Taxonomy" id="50719"/>
    <lineage>
        <taxon>Bacteria</taxon>
        <taxon>Pseudomonadati</taxon>
        <taxon>Pseudomonadota</taxon>
        <taxon>Gammaproteobacteria</taxon>
        <taxon>Vibrionales</taxon>
        <taxon>Vibrionaceae</taxon>
        <taxon>Vibrio</taxon>
        <taxon>Vibrio diabolicus subgroup</taxon>
    </lineage>
</organism>
<keyword evidence="6" id="KW-0614">Plasmid</keyword>
<dbReference type="GO" id="GO:0046872">
    <property type="term" value="F:metal ion binding"/>
    <property type="evidence" value="ECO:0007669"/>
    <property type="project" value="UniProtKB-KW"/>
</dbReference>
<dbReference type="PROSITE" id="PS51318">
    <property type="entry name" value="TAT"/>
    <property type="match status" value="1"/>
</dbReference>
<dbReference type="Proteomes" id="UP000596337">
    <property type="component" value="Plasmid pSLV18-213K"/>
</dbReference>
<evidence type="ECO:0000256" key="1">
    <source>
        <dbReference type="ARBA" id="ARBA00008779"/>
    </source>
</evidence>
<dbReference type="InterPro" id="IPR024607">
    <property type="entry name" value="Sulfatase_CS"/>
</dbReference>
<dbReference type="AlphaFoldDB" id="A0AA92LRN2"/>
<dbReference type="SUPFAM" id="SSF53649">
    <property type="entry name" value="Alkaline phosphatase-like"/>
    <property type="match status" value="1"/>
</dbReference>
<reference evidence="6 7" key="1">
    <citation type="submission" date="2021-01" db="EMBL/GenBank/DDBJ databases">
        <title>Characterization of a novel blaVMB-2- harboring plasmid in Vibrio diabolicus.</title>
        <authorList>
            <person name="Liu M."/>
        </authorList>
    </citation>
    <scope>NUCLEOTIDE SEQUENCE [LARGE SCALE GENOMIC DNA]</scope>
    <source>
        <strain evidence="6 7">SLV18</strain>
        <plasmid evidence="6 7">pSLV18-213K</plasmid>
    </source>
</reference>
<geneLocation type="plasmid" evidence="6 7">
    <name>pSLV18-213K</name>
</geneLocation>
<proteinExistence type="inferred from homology"/>
<dbReference type="InterPro" id="IPR050738">
    <property type="entry name" value="Sulfatase"/>
</dbReference>
<dbReference type="GO" id="GO:0004065">
    <property type="term" value="F:arylsulfatase activity"/>
    <property type="evidence" value="ECO:0007669"/>
    <property type="project" value="TreeGrafter"/>
</dbReference>
<dbReference type="InterPro" id="IPR000917">
    <property type="entry name" value="Sulfatase_N"/>
</dbReference>
<evidence type="ECO:0000259" key="5">
    <source>
        <dbReference type="Pfam" id="PF00884"/>
    </source>
</evidence>
<dbReference type="InterPro" id="IPR017850">
    <property type="entry name" value="Alkaline_phosphatase_core_sf"/>
</dbReference>
<name>A0AA92LRN2_9VIBR</name>
<accession>A0AA92LRN2</accession>
<evidence type="ECO:0000313" key="6">
    <source>
        <dbReference type="EMBL" id="QRG81450.1"/>
    </source>
</evidence>
<dbReference type="EMBL" id="CP069194">
    <property type="protein sequence ID" value="QRG81450.1"/>
    <property type="molecule type" value="Genomic_DNA"/>
</dbReference>
<gene>
    <name evidence="6" type="ORF">JOS67_00265</name>
</gene>
<keyword evidence="3 6" id="KW-0378">Hydrolase</keyword>
<evidence type="ECO:0000256" key="2">
    <source>
        <dbReference type="ARBA" id="ARBA00022723"/>
    </source>
</evidence>
<dbReference type="Gene3D" id="3.40.720.10">
    <property type="entry name" value="Alkaline Phosphatase, subunit A"/>
    <property type="match status" value="1"/>
</dbReference>
<dbReference type="PROSITE" id="PS51257">
    <property type="entry name" value="PROKAR_LIPOPROTEIN"/>
    <property type="match status" value="1"/>
</dbReference>
<feature type="domain" description="Sulfatase N-terminal" evidence="5">
    <location>
        <begin position="48"/>
        <end position="400"/>
    </location>
</feature>
<dbReference type="Gene3D" id="3.30.1120.10">
    <property type="match status" value="1"/>
</dbReference>
<evidence type="ECO:0000313" key="7">
    <source>
        <dbReference type="Proteomes" id="UP000596337"/>
    </source>
</evidence>
<comment type="similarity">
    <text evidence="1">Belongs to the sulfatase family.</text>
</comment>
<evidence type="ECO:0000256" key="4">
    <source>
        <dbReference type="ARBA" id="ARBA00022837"/>
    </source>
</evidence>
<keyword evidence="4" id="KW-0106">Calcium</keyword>
<dbReference type="Pfam" id="PF00884">
    <property type="entry name" value="Sulfatase"/>
    <property type="match status" value="1"/>
</dbReference>
<protein>
    <submittedName>
        <fullName evidence="6">Sulfatase-like hydrolase/transferase</fullName>
    </submittedName>
</protein>
<dbReference type="CDD" id="cd16034">
    <property type="entry name" value="sulfatase_like"/>
    <property type="match status" value="1"/>
</dbReference>
<dbReference type="PANTHER" id="PTHR42693:SF53">
    <property type="entry name" value="ENDO-4-O-SULFATASE"/>
    <property type="match status" value="1"/>
</dbReference>
<dbReference type="PANTHER" id="PTHR42693">
    <property type="entry name" value="ARYLSULFATASE FAMILY MEMBER"/>
    <property type="match status" value="1"/>
</dbReference>
<evidence type="ECO:0000256" key="3">
    <source>
        <dbReference type="ARBA" id="ARBA00022801"/>
    </source>
</evidence>
<dbReference type="RefSeq" id="WP_203346276.1">
    <property type="nucleotide sequence ID" value="NZ_CP069194.1"/>
</dbReference>
<sequence>MSVSRRDLLKGIAATSVVATTAACSSITSKGTAPAVSQDKNQNNAKKPNLLVIFPDECRTQSLGYMGMDKHTKTPNIDRMAREGVVLDQTISNFPLCTPARGMFMTGQYPYRNGIHGNCHTPEEGNYAGSDFGVELKQNAICWSDVLKKQGYSLGYLGKWHLDCPKPPFVPSYNNPLGARYWNDWTPPSHRHGFDWWYSYGTYDLHMNPIYWTNDTPREAPLQINQWSPEHEADMAIKYLRNEGGQYRNEEQPFALVVSMNPPHSPYDQVPEKYLERFNGKTSREMNDRPNVNWDKEYLEGYGPDFYKEYLAMINGVDEQVGRIVDELDRLNLAEDTLVVFFSDHGCCLGAHGQPTKNVIYEEAVRIPMIFRWKGKLMPMQDDLLFSVPDLFPTMLGLMGLDTEIPDTVEGTNYAKTIQGDKGDERATSQFYVKSPYGAPSYGNRGVRTDRYTLQATRKIGKPIEYMLFDNVADPYQTTNIAKERPEIVEQLVQTELMHWLEHTGDSWRPTEVPASVLNAYT</sequence>
<keyword evidence="2" id="KW-0479">Metal-binding</keyword>
<dbReference type="InterPro" id="IPR006311">
    <property type="entry name" value="TAT_signal"/>
</dbReference>
<dbReference type="PROSITE" id="PS00523">
    <property type="entry name" value="SULFATASE_1"/>
    <property type="match status" value="1"/>
</dbReference>